<proteinExistence type="predicted"/>
<sequence>MGTTILRFEKIKNMVNVRSAGAHQYRHHADTPNADPSKKIRNRGFVGTHNLGADVQAKLDELDKQPRKNAVLCIDGLLTLSPEALEGKENLNKWYVGAQEWLKETYGDNLVNAVVHLDESSPHIHFTIIPMSKNDKGENRLNARDLFNKFNLSHYQKSYFAKMKTIFPDLDSPSHGSKRKHTDLKEFYIQLDEIKADLKLMGVDMLGEIKKECKQALFNKYLPRIDDVIQNLVDEFDGRLTNEMKAKVKKEMSEVIRKGVDNAFDNTPSVDNLVAKVEDKIQNSKVEISAGKPRRMRMGK</sequence>
<dbReference type="CDD" id="cd17242">
    <property type="entry name" value="MobM_relaxase"/>
    <property type="match status" value="1"/>
</dbReference>
<name>A0ABX3B1T7_9VIBR</name>
<organism evidence="1 2">
    <name type="scientific">Vibrio tasmaniensis 1F-267</name>
    <dbReference type="NCBI Taxonomy" id="1191324"/>
    <lineage>
        <taxon>Bacteria</taxon>
        <taxon>Pseudomonadati</taxon>
        <taxon>Pseudomonadota</taxon>
        <taxon>Gammaproteobacteria</taxon>
        <taxon>Vibrionales</taxon>
        <taxon>Vibrionaceae</taxon>
        <taxon>Vibrio</taxon>
    </lineage>
</organism>
<dbReference type="Pfam" id="PF01076">
    <property type="entry name" value="Mob_Pre"/>
    <property type="match status" value="1"/>
</dbReference>
<accession>A0ABX3B1T7</accession>
<dbReference type="InterPro" id="IPR001668">
    <property type="entry name" value="Mob_Pre"/>
</dbReference>
<keyword evidence="2" id="KW-1185">Reference proteome</keyword>
<comment type="caution">
    <text evidence="1">The sequence shown here is derived from an EMBL/GenBank/DDBJ whole genome shotgun (WGS) entry which is preliminary data.</text>
</comment>
<protein>
    <recommendedName>
        <fullName evidence="3">Plasmid recombination enzyme</fullName>
    </recommendedName>
</protein>
<dbReference type="Proteomes" id="UP000094638">
    <property type="component" value="Unassembled WGS sequence"/>
</dbReference>
<dbReference type="RefSeq" id="WP_017104170.1">
    <property type="nucleotide sequence ID" value="NZ_AJZO02000260.1"/>
</dbReference>
<gene>
    <name evidence="1" type="ORF">A163_11525</name>
</gene>
<dbReference type="Gene3D" id="3.30.930.30">
    <property type="match status" value="1"/>
</dbReference>
<reference evidence="1 2" key="1">
    <citation type="journal article" date="2012" name="Science">
        <title>Ecological populations of bacteria act as socially cohesive units of antibiotic production and resistance.</title>
        <authorList>
            <person name="Cordero O.X."/>
            <person name="Wildschutte H."/>
            <person name="Kirkup B."/>
            <person name="Proehl S."/>
            <person name="Ngo L."/>
            <person name="Hussain F."/>
            <person name="Le Roux F."/>
            <person name="Mincer T."/>
            <person name="Polz M.F."/>
        </authorList>
    </citation>
    <scope>NUCLEOTIDE SEQUENCE [LARGE SCALE GENOMIC DNA]</scope>
    <source>
        <strain evidence="1 2">1F-267</strain>
    </source>
</reference>
<dbReference type="EMBL" id="AJZO02000260">
    <property type="protein sequence ID" value="OEF44043.1"/>
    <property type="molecule type" value="Genomic_DNA"/>
</dbReference>
<dbReference type="NCBIfam" id="NF041497">
    <property type="entry name" value="MobV"/>
    <property type="match status" value="1"/>
</dbReference>
<evidence type="ECO:0008006" key="3">
    <source>
        <dbReference type="Google" id="ProtNLM"/>
    </source>
</evidence>
<evidence type="ECO:0000313" key="1">
    <source>
        <dbReference type="EMBL" id="OEF44043.1"/>
    </source>
</evidence>
<evidence type="ECO:0000313" key="2">
    <source>
        <dbReference type="Proteomes" id="UP000094638"/>
    </source>
</evidence>